<comment type="subcellular location">
    <subcellularLocation>
        <location evidence="2 11">Cytoplasm</location>
    </subcellularLocation>
</comment>
<dbReference type="PROSITE" id="PS01054">
    <property type="entry name" value="TRANSALDOLASE_1"/>
    <property type="match status" value="1"/>
</dbReference>
<evidence type="ECO:0000256" key="4">
    <source>
        <dbReference type="ARBA" id="ARBA00008426"/>
    </source>
</evidence>
<keyword evidence="12" id="KW-0312">Gluconeogenesis</keyword>
<dbReference type="InterPro" id="IPR004732">
    <property type="entry name" value="Transaldolase_2"/>
</dbReference>
<evidence type="ECO:0000256" key="3">
    <source>
        <dbReference type="ARBA" id="ARBA00004857"/>
    </source>
</evidence>
<dbReference type="STRING" id="360411.AC812_14030"/>
<evidence type="ECO:0000256" key="8">
    <source>
        <dbReference type="ARBA" id="ARBA00023126"/>
    </source>
</evidence>
<evidence type="ECO:0000256" key="10">
    <source>
        <dbReference type="ARBA" id="ARBA00048810"/>
    </source>
</evidence>
<dbReference type="SUPFAM" id="SSF51569">
    <property type="entry name" value="Aldolase"/>
    <property type="match status" value="1"/>
</dbReference>
<comment type="catalytic activity">
    <reaction evidence="10 11">
        <text>D-sedoheptulose 7-phosphate + D-glyceraldehyde 3-phosphate = D-erythrose 4-phosphate + beta-D-fructose 6-phosphate</text>
        <dbReference type="Rhea" id="RHEA:17053"/>
        <dbReference type="ChEBI" id="CHEBI:16897"/>
        <dbReference type="ChEBI" id="CHEBI:57483"/>
        <dbReference type="ChEBI" id="CHEBI:57634"/>
        <dbReference type="ChEBI" id="CHEBI:59776"/>
        <dbReference type="EC" id="2.2.1.2"/>
    </reaction>
</comment>
<dbReference type="Pfam" id="PF00923">
    <property type="entry name" value="TAL_FSA"/>
    <property type="match status" value="1"/>
</dbReference>
<dbReference type="UniPathway" id="UPA00109">
    <property type="reaction ID" value="UER00181"/>
</dbReference>
<dbReference type="PANTHER" id="PTHR10683">
    <property type="entry name" value="TRANSALDOLASE"/>
    <property type="match status" value="1"/>
</dbReference>
<gene>
    <name evidence="11" type="primary">tal</name>
    <name evidence="13" type="ORF">AC812_14030</name>
</gene>
<evidence type="ECO:0000313" key="14">
    <source>
        <dbReference type="Proteomes" id="UP000050514"/>
    </source>
</evidence>
<dbReference type="GO" id="GO:0006096">
    <property type="term" value="P:glycolytic process"/>
    <property type="evidence" value="ECO:0007669"/>
    <property type="project" value="UniProtKB-UniPathway"/>
</dbReference>
<dbReference type="PATRIC" id="fig|360411.5.peg.2504"/>
<comment type="function">
    <text evidence="1 11">Transaldolase is important for the balance of metabolites in the pentose-phosphate pathway.</text>
</comment>
<sequence>MNRIHRLHQLGQSLWYDNIQRSLLENGKLAQLIEQGLIRGVTSNPTIFHNAIARSNDYDAALKPMAWSGWNAEQIFYQLAIEDIQAAADLFRPLYEESNASDGYVSLEVNPLLANDTNGTITESQRLWSLVNRPNLMIKIPATAAGIPAIRKTIAAGINVNVTLIFSLVRYAEVIDAYLSGLEDRLAQGLPVDRIASVASFFVSRVDTKVDQRLNEIIQNEESNAGLAQSLLGKAAIANARLAYALYLKKFAEERFVVLREKGARTQRPLWASTSTKNPAYRDVIYVEELIGPDTVNTVPPQTLEAFLDHGEAQVKLGPDVEAEKKVIRQLEELGISMDQVTYELEVEGVKAFADAFTALQQAIEQRRQAAVEELGPLRNSLPESVKRQEQEQVVRRIFDMDPSLWTEDPNGQAEIRQRLGWLHSPQNSRVLHRDYQQLAESCSKDGLTHALLLGMGGSSLAPEVLRLTFGVGRIGDQNALDLAILDSTDPQQVLEAASRAPLEQTLFIVSSKSGTTSEVNAFFDYFWQQAQTTLGGKAAAHFVAITDPGTVLEKLAREKGFRAILAGDPQVGGRYSALTPFGLFPAALLGINLDTLLQRAERMMAQSLPALPAARNPGLVLGTILGEAVLDGRDKLTILAEPPFESFGSWLEQLIAESTGKEGKGIIPVDLEPPVAAEHYGEDRLFVYFRSNGLWDERANALRQAGHPVLVFDLKDAYDLGAEFYRWEMATAVASAILGINGFDQPDVQDNKDRTTRKIEEYRRTAVLDEGQPRWENEQGRVYGIQLEGLTGASTLREVVQLFLREARKEDYVAINAYLPRNSQTLEVLQKLRHVILEKTGCATTLGFGPRFLHSTGQLHKGGPDRALFLQITREVDQDVEIPGRGISFGILERAQALGDLEALLARQRRVIRIHLTKASVEDLI</sequence>
<dbReference type="Gene3D" id="3.20.20.70">
    <property type="entry name" value="Aldolase class I"/>
    <property type="match status" value="1"/>
</dbReference>
<evidence type="ECO:0000256" key="1">
    <source>
        <dbReference type="ARBA" id="ARBA00003518"/>
    </source>
</evidence>
<dbReference type="NCBIfam" id="TIGR00876">
    <property type="entry name" value="tal_mycobact"/>
    <property type="match status" value="1"/>
</dbReference>
<evidence type="ECO:0000256" key="6">
    <source>
        <dbReference type="ARBA" id="ARBA00022490"/>
    </source>
</evidence>
<keyword evidence="8 11" id="KW-0570">Pentose shunt</keyword>
<keyword evidence="6 11" id="KW-0963">Cytoplasm</keyword>
<dbReference type="GO" id="GO:0006094">
    <property type="term" value="P:gluconeogenesis"/>
    <property type="evidence" value="ECO:0007669"/>
    <property type="project" value="UniProtKB-KW"/>
</dbReference>
<dbReference type="EMBL" id="LGHJ01000019">
    <property type="protein sequence ID" value="KPL73896.1"/>
    <property type="molecule type" value="Genomic_DNA"/>
</dbReference>
<dbReference type="InterPro" id="IPR001672">
    <property type="entry name" value="G6P_Isomerase"/>
</dbReference>
<dbReference type="PROSITE" id="PS51463">
    <property type="entry name" value="P_GLUCOSE_ISOMERASE_3"/>
    <property type="match status" value="1"/>
</dbReference>
<evidence type="ECO:0000256" key="2">
    <source>
        <dbReference type="ARBA" id="ARBA00004496"/>
    </source>
</evidence>
<evidence type="ECO:0000256" key="11">
    <source>
        <dbReference type="HAMAP-Rule" id="MF_00493"/>
    </source>
</evidence>
<dbReference type="AlphaFoldDB" id="A0A0P6X2L3"/>
<dbReference type="GO" id="GO:0004347">
    <property type="term" value="F:glucose-6-phosphate isomerase activity"/>
    <property type="evidence" value="ECO:0007669"/>
    <property type="project" value="UniProtKB-EC"/>
</dbReference>
<comment type="similarity">
    <text evidence="4 11">Belongs to the transaldolase family. Type 2 subfamily.</text>
</comment>
<comment type="caution">
    <text evidence="13">The sequence shown here is derived from an EMBL/GenBank/DDBJ whole genome shotgun (WGS) entry which is preliminary data.</text>
</comment>
<dbReference type="NCBIfam" id="NF002881">
    <property type="entry name" value="PRK03343.1"/>
    <property type="match status" value="1"/>
</dbReference>
<dbReference type="Gene3D" id="3.40.50.10490">
    <property type="entry name" value="Glucose-6-phosphate isomerase like protein, domain 1"/>
    <property type="match status" value="3"/>
</dbReference>
<dbReference type="UniPathway" id="UPA00115">
    <property type="reaction ID" value="UER00414"/>
</dbReference>
<dbReference type="GO" id="GO:0097367">
    <property type="term" value="F:carbohydrate derivative binding"/>
    <property type="evidence" value="ECO:0007669"/>
    <property type="project" value="InterPro"/>
</dbReference>
<dbReference type="GO" id="GO:0006098">
    <property type="term" value="P:pentose-phosphate shunt"/>
    <property type="evidence" value="ECO:0007669"/>
    <property type="project" value="UniProtKB-UniRule"/>
</dbReference>
<reference evidence="13 14" key="1">
    <citation type="submission" date="2015-07" db="EMBL/GenBank/DDBJ databases">
        <title>Draft genome of Bellilinea caldifistulae DSM 17877.</title>
        <authorList>
            <person name="Hemp J."/>
            <person name="Ward L.M."/>
            <person name="Pace L.A."/>
            <person name="Fischer W.W."/>
        </authorList>
    </citation>
    <scope>NUCLEOTIDE SEQUENCE [LARGE SCALE GENOMIC DNA]</scope>
    <source>
        <strain evidence="13 14">GOMI-1</strain>
    </source>
</reference>
<organism evidence="13 14">
    <name type="scientific">Bellilinea caldifistulae</name>
    <dbReference type="NCBI Taxonomy" id="360411"/>
    <lineage>
        <taxon>Bacteria</taxon>
        <taxon>Bacillati</taxon>
        <taxon>Chloroflexota</taxon>
        <taxon>Anaerolineae</taxon>
        <taxon>Anaerolineales</taxon>
        <taxon>Anaerolineaceae</taxon>
        <taxon>Bellilinea</taxon>
    </lineage>
</organism>
<comment type="pathway">
    <text evidence="3 11">Carbohydrate degradation; pentose phosphate pathway; D-glyceraldehyde 3-phosphate and beta-D-fructose 6-phosphate from D-ribose 5-phosphate and D-xylulose 5-phosphate (non-oxidative stage): step 2/3.</text>
</comment>
<keyword evidence="9 11" id="KW-0704">Schiff base</keyword>
<comment type="pathway">
    <text evidence="12">Carbohydrate degradation; glycolysis; D-glyceraldehyde 3-phosphate and glycerone phosphate from D-glucose: step 2/4.</text>
</comment>
<dbReference type="HAMAP" id="MF_00493">
    <property type="entry name" value="Transaldolase_2"/>
    <property type="match status" value="1"/>
</dbReference>
<keyword evidence="7 11" id="KW-0808">Transferase</keyword>
<accession>A0A0P6X2L3</accession>
<evidence type="ECO:0000256" key="12">
    <source>
        <dbReference type="RuleBase" id="RU000612"/>
    </source>
</evidence>
<evidence type="ECO:0000256" key="7">
    <source>
        <dbReference type="ARBA" id="ARBA00022679"/>
    </source>
</evidence>
<dbReference type="GO" id="GO:0004801">
    <property type="term" value="F:transaldolase activity"/>
    <property type="evidence" value="ECO:0007669"/>
    <property type="project" value="UniProtKB-UniRule"/>
</dbReference>
<dbReference type="RefSeq" id="WP_061917637.1">
    <property type="nucleotide sequence ID" value="NZ_DF967971.1"/>
</dbReference>
<dbReference type="CDD" id="cd00955">
    <property type="entry name" value="Transaldolase_like"/>
    <property type="match status" value="1"/>
</dbReference>
<dbReference type="Proteomes" id="UP000050514">
    <property type="component" value="Unassembled WGS sequence"/>
</dbReference>
<comment type="similarity">
    <text evidence="12">Belongs to the GPI family.</text>
</comment>
<evidence type="ECO:0000256" key="5">
    <source>
        <dbReference type="ARBA" id="ARBA00013151"/>
    </source>
</evidence>
<keyword evidence="14" id="KW-1185">Reference proteome</keyword>
<evidence type="ECO:0000256" key="9">
    <source>
        <dbReference type="ARBA" id="ARBA00023270"/>
    </source>
</evidence>
<dbReference type="InterPro" id="IPR001585">
    <property type="entry name" value="TAL/FSA"/>
</dbReference>
<dbReference type="InterPro" id="IPR013785">
    <property type="entry name" value="Aldolase_TIM"/>
</dbReference>
<proteinExistence type="inferred from homology"/>
<dbReference type="NCBIfam" id="NF007080">
    <property type="entry name" value="PRK09533.1"/>
    <property type="match status" value="1"/>
</dbReference>
<dbReference type="InterPro" id="IPR046348">
    <property type="entry name" value="SIS_dom_sf"/>
</dbReference>
<dbReference type="OrthoDB" id="140919at2"/>
<dbReference type="GO" id="GO:0005737">
    <property type="term" value="C:cytoplasm"/>
    <property type="evidence" value="ECO:0007669"/>
    <property type="project" value="UniProtKB-SubCell"/>
</dbReference>
<dbReference type="PANTHER" id="PTHR10683:SF31">
    <property type="entry name" value="TRANSALDOLASE"/>
    <property type="match status" value="1"/>
</dbReference>
<keyword evidence="12" id="KW-0324">Glycolysis</keyword>
<dbReference type="InterPro" id="IPR018225">
    <property type="entry name" value="Transaldolase_AS"/>
</dbReference>
<dbReference type="EC" id="2.2.1.2" evidence="5 11"/>
<evidence type="ECO:0000313" key="13">
    <source>
        <dbReference type="EMBL" id="KPL73896.1"/>
    </source>
</evidence>
<dbReference type="SUPFAM" id="SSF53697">
    <property type="entry name" value="SIS domain"/>
    <property type="match status" value="1"/>
</dbReference>
<feature type="active site" description="Schiff-base intermediate with substrate" evidence="11">
    <location>
        <position position="139"/>
    </location>
</feature>
<comment type="catalytic activity">
    <reaction evidence="12">
        <text>alpha-D-glucose 6-phosphate = beta-D-fructose 6-phosphate</text>
        <dbReference type="Rhea" id="RHEA:11816"/>
        <dbReference type="ChEBI" id="CHEBI:57634"/>
        <dbReference type="ChEBI" id="CHEBI:58225"/>
        <dbReference type="EC" id="5.3.1.9"/>
    </reaction>
</comment>
<name>A0A0P6X2L3_9CHLR</name>
<keyword evidence="12" id="KW-0413">Isomerase</keyword>
<dbReference type="Pfam" id="PF00342">
    <property type="entry name" value="PGI"/>
    <property type="match status" value="1"/>
</dbReference>
<protein>
    <recommendedName>
        <fullName evidence="5 11">Transaldolase</fullName>
        <ecNumber evidence="5 11">2.2.1.2</ecNumber>
    </recommendedName>
</protein>
<dbReference type="PRINTS" id="PR00662">
    <property type="entry name" value="G6PISOMERASE"/>
</dbReference>